<dbReference type="Proteomes" id="UP000309488">
    <property type="component" value="Unassembled WGS sequence"/>
</dbReference>
<keyword evidence="3" id="KW-1185">Reference proteome</keyword>
<dbReference type="EMBL" id="SWBR01000001">
    <property type="protein sequence ID" value="TKC12049.1"/>
    <property type="molecule type" value="Genomic_DNA"/>
</dbReference>
<evidence type="ECO:0008006" key="4">
    <source>
        <dbReference type="Google" id="ProtNLM"/>
    </source>
</evidence>
<protein>
    <recommendedName>
        <fullName evidence="4">Toxin-antitoxin system YwqK family antitoxin</fullName>
    </recommendedName>
</protein>
<keyword evidence="1" id="KW-0732">Signal</keyword>
<feature type="chain" id="PRO_5020583607" description="Toxin-antitoxin system YwqK family antitoxin" evidence="1">
    <location>
        <begin position="20"/>
        <end position="193"/>
    </location>
</feature>
<sequence>MLRYLLILFLLCFSLTLKAQNNAVNFDINDYKHTINFIDHKIVFQVKPNKEPKSTDPIRKYHWYSNNRIQITQGGFSGKLLNGNYNDFYLSNNLKEKGVFKAGLKDGEWHIWAIDGVLMEKVNYKEGILHGQFFKYDQLGNLLQEGNYKAGKINGIYKTYHGPDSVVISKYKEGLIENPSQSWIKQVFAKKHN</sequence>
<gene>
    <name evidence="2" type="ORF">FA048_00065</name>
</gene>
<dbReference type="RefSeq" id="WP_136837962.1">
    <property type="nucleotide sequence ID" value="NZ_SWBR01000001.1"/>
</dbReference>
<organism evidence="2 3">
    <name type="scientific">Pedobacter polaris</name>
    <dbReference type="NCBI Taxonomy" id="2571273"/>
    <lineage>
        <taxon>Bacteria</taxon>
        <taxon>Pseudomonadati</taxon>
        <taxon>Bacteroidota</taxon>
        <taxon>Sphingobacteriia</taxon>
        <taxon>Sphingobacteriales</taxon>
        <taxon>Sphingobacteriaceae</taxon>
        <taxon>Pedobacter</taxon>
    </lineage>
</organism>
<accession>A0A4U1CXB6</accession>
<name>A0A4U1CXB6_9SPHI</name>
<evidence type="ECO:0000313" key="3">
    <source>
        <dbReference type="Proteomes" id="UP000309488"/>
    </source>
</evidence>
<evidence type="ECO:0000256" key="1">
    <source>
        <dbReference type="SAM" id="SignalP"/>
    </source>
</evidence>
<dbReference type="AlphaFoldDB" id="A0A4U1CXB6"/>
<dbReference type="Gene3D" id="2.20.110.10">
    <property type="entry name" value="Histone H3 K4-specific methyltransferase SET7/9 N-terminal domain"/>
    <property type="match status" value="1"/>
</dbReference>
<feature type="signal peptide" evidence="1">
    <location>
        <begin position="1"/>
        <end position="19"/>
    </location>
</feature>
<reference evidence="2 3" key="1">
    <citation type="submission" date="2019-04" db="EMBL/GenBank/DDBJ databases">
        <title>Pedobacter sp. RP-3-22 sp. nov., isolated from Arctic soil.</title>
        <authorList>
            <person name="Dahal R.H."/>
            <person name="Kim D.-U."/>
        </authorList>
    </citation>
    <scope>NUCLEOTIDE SEQUENCE [LARGE SCALE GENOMIC DNA]</scope>
    <source>
        <strain evidence="2 3">RP-3-22</strain>
    </source>
</reference>
<proteinExistence type="predicted"/>
<dbReference type="OrthoDB" id="703600at2"/>
<dbReference type="SUPFAM" id="SSF82185">
    <property type="entry name" value="Histone H3 K4-specific methyltransferase SET7/9 N-terminal domain"/>
    <property type="match status" value="1"/>
</dbReference>
<comment type="caution">
    <text evidence="2">The sequence shown here is derived from an EMBL/GenBank/DDBJ whole genome shotgun (WGS) entry which is preliminary data.</text>
</comment>
<evidence type="ECO:0000313" key="2">
    <source>
        <dbReference type="EMBL" id="TKC12049.1"/>
    </source>
</evidence>